<evidence type="ECO:0000313" key="4">
    <source>
        <dbReference type="Proteomes" id="UP000294664"/>
    </source>
</evidence>
<feature type="chain" id="PRO_5020574015" evidence="1">
    <location>
        <begin position="37"/>
        <end position="184"/>
    </location>
</feature>
<keyword evidence="1" id="KW-0732">Signal</keyword>
<dbReference type="OrthoDB" id="9101320at2"/>
<evidence type="ECO:0000259" key="2">
    <source>
        <dbReference type="Pfam" id="PF13628"/>
    </source>
</evidence>
<evidence type="ECO:0000256" key="1">
    <source>
        <dbReference type="SAM" id="SignalP"/>
    </source>
</evidence>
<name>A0A4R3LQB3_9HYPH</name>
<gene>
    <name evidence="3" type="ORF">EDC64_11358</name>
</gene>
<feature type="signal peptide" evidence="1">
    <location>
        <begin position="1"/>
        <end position="36"/>
    </location>
</feature>
<feature type="domain" description="DUF4142" evidence="2">
    <location>
        <begin position="46"/>
        <end position="179"/>
    </location>
</feature>
<dbReference type="PANTHER" id="PTHR38593">
    <property type="entry name" value="BLR2558 PROTEIN"/>
    <property type="match status" value="1"/>
</dbReference>
<sequence length="184" mass="19993">MPVTRARLAFAATLLFQIPLLGPAVSMALLPTAAQAQTRSMLSGVTFVETAGISNLFEMESSALALKKSENPQIRAYAERMSRDHAEIMSRLKSAAAEAYGQIPIPTELDARHEAMIEKLNAAQGTDFDMLYVQLQTQAHHAAVGVYAAYATDGDQSVLKSFAEKTVPVLREHLDAIKAFEVKT</sequence>
<evidence type="ECO:0000313" key="3">
    <source>
        <dbReference type="EMBL" id="TCT02411.1"/>
    </source>
</evidence>
<dbReference type="EMBL" id="SMAI01000013">
    <property type="protein sequence ID" value="TCT02411.1"/>
    <property type="molecule type" value="Genomic_DNA"/>
</dbReference>
<dbReference type="InterPro" id="IPR012347">
    <property type="entry name" value="Ferritin-like"/>
</dbReference>
<dbReference type="Gene3D" id="1.20.1260.10">
    <property type="match status" value="1"/>
</dbReference>
<proteinExistence type="predicted"/>
<comment type="caution">
    <text evidence="3">The sequence shown here is derived from an EMBL/GenBank/DDBJ whole genome shotgun (WGS) entry which is preliminary data.</text>
</comment>
<dbReference type="RefSeq" id="WP_132034009.1">
    <property type="nucleotide sequence ID" value="NZ_SMAI01000013.1"/>
</dbReference>
<dbReference type="InterPro" id="IPR025419">
    <property type="entry name" value="DUF4142"/>
</dbReference>
<keyword evidence="4" id="KW-1185">Reference proteome</keyword>
<reference evidence="3 4" key="1">
    <citation type="submission" date="2019-03" db="EMBL/GenBank/DDBJ databases">
        <title>Genomic Encyclopedia of Type Strains, Phase IV (KMG-IV): sequencing the most valuable type-strain genomes for metagenomic binning, comparative biology and taxonomic classification.</title>
        <authorList>
            <person name="Goeker M."/>
        </authorList>
    </citation>
    <scope>NUCLEOTIDE SEQUENCE [LARGE SCALE GENOMIC DNA]</scope>
    <source>
        <strain evidence="3 4">DSM 9035</strain>
    </source>
</reference>
<dbReference type="AlphaFoldDB" id="A0A4R3LQB3"/>
<dbReference type="Proteomes" id="UP000294664">
    <property type="component" value="Unassembled WGS sequence"/>
</dbReference>
<protein>
    <submittedName>
        <fullName evidence="3">Putative membrane protein</fullName>
    </submittedName>
</protein>
<accession>A0A4R3LQB3</accession>
<dbReference type="Pfam" id="PF13628">
    <property type="entry name" value="DUF4142"/>
    <property type="match status" value="1"/>
</dbReference>
<dbReference type="PANTHER" id="PTHR38593:SF1">
    <property type="entry name" value="BLR2558 PROTEIN"/>
    <property type="match status" value="1"/>
</dbReference>
<organism evidence="3 4">
    <name type="scientific">Aquabacter spiritensis</name>
    <dbReference type="NCBI Taxonomy" id="933073"/>
    <lineage>
        <taxon>Bacteria</taxon>
        <taxon>Pseudomonadati</taxon>
        <taxon>Pseudomonadota</taxon>
        <taxon>Alphaproteobacteria</taxon>
        <taxon>Hyphomicrobiales</taxon>
        <taxon>Xanthobacteraceae</taxon>
        <taxon>Aquabacter</taxon>
    </lineage>
</organism>